<evidence type="ECO:0000256" key="1">
    <source>
        <dbReference type="SAM" id="Phobius"/>
    </source>
</evidence>
<dbReference type="EMBL" id="OZ035838">
    <property type="protein sequence ID" value="CAL1584485.1"/>
    <property type="molecule type" value="Genomic_DNA"/>
</dbReference>
<evidence type="ECO:0000313" key="2">
    <source>
        <dbReference type="EMBL" id="CAL1584485.1"/>
    </source>
</evidence>
<keyword evidence="1" id="KW-0472">Membrane</keyword>
<name>A0AAV2K677_KNICA</name>
<keyword evidence="3" id="KW-1185">Reference proteome</keyword>
<accession>A0AAV2K677</accession>
<dbReference type="AlphaFoldDB" id="A0AAV2K677"/>
<gene>
    <name evidence="2" type="ORF">KC01_LOCUS14821</name>
</gene>
<keyword evidence="1" id="KW-1133">Transmembrane helix</keyword>
<keyword evidence="1" id="KW-0812">Transmembrane</keyword>
<proteinExistence type="predicted"/>
<sequence length="111" mass="10941">MMLVEGGIGMEDEGRLVFVGLCVGCLGGVGFFWECCGCWFVFGDLLGRSVGGGGGGLCLEVGWIVYCFCGGGLGGFRGVWGVRGEGVGCCGVGWGGVVGWGGGGGGGVWGG</sequence>
<protein>
    <submittedName>
        <fullName evidence="2">Uncharacterized protein</fullName>
    </submittedName>
</protein>
<reference evidence="2 3" key="1">
    <citation type="submission" date="2024-04" db="EMBL/GenBank/DDBJ databases">
        <authorList>
            <person name="Waldvogel A.-M."/>
            <person name="Schoenle A."/>
        </authorList>
    </citation>
    <scope>NUCLEOTIDE SEQUENCE [LARGE SCALE GENOMIC DNA]</scope>
</reference>
<evidence type="ECO:0000313" key="3">
    <source>
        <dbReference type="Proteomes" id="UP001497482"/>
    </source>
</evidence>
<feature type="transmembrane region" description="Helical" evidence="1">
    <location>
        <begin position="16"/>
        <end position="42"/>
    </location>
</feature>
<dbReference type="Proteomes" id="UP001497482">
    <property type="component" value="Chromosome 16"/>
</dbReference>
<organism evidence="2 3">
    <name type="scientific">Knipowitschia caucasica</name>
    <name type="common">Caucasian dwarf goby</name>
    <name type="synonym">Pomatoschistus caucasicus</name>
    <dbReference type="NCBI Taxonomy" id="637954"/>
    <lineage>
        <taxon>Eukaryota</taxon>
        <taxon>Metazoa</taxon>
        <taxon>Chordata</taxon>
        <taxon>Craniata</taxon>
        <taxon>Vertebrata</taxon>
        <taxon>Euteleostomi</taxon>
        <taxon>Actinopterygii</taxon>
        <taxon>Neopterygii</taxon>
        <taxon>Teleostei</taxon>
        <taxon>Neoteleostei</taxon>
        <taxon>Acanthomorphata</taxon>
        <taxon>Gobiaria</taxon>
        <taxon>Gobiiformes</taxon>
        <taxon>Gobioidei</taxon>
        <taxon>Gobiidae</taxon>
        <taxon>Gobiinae</taxon>
        <taxon>Knipowitschia</taxon>
    </lineage>
</organism>